<evidence type="ECO:0008006" key="5">
    <source>
        <dbReference type="Google" id="ProtNLM"/>
    </source>
</evidence>
<sequence>MYFPHTLLLALTAATTISAHGVVTEVKGANGVTMPGLTIQDGTPRDCSSNGCGSQADTAIIRDREIASGKTGPLGRTQGNGNVDAAVMVGAFMGSGAAPPANQGASGSVGVEDDIPQNAQNAGAGTQRKRQFLSNLLGGLGGGKGGAAAGGGAGGGATGIAGLFGGGGDKVNGPPEARVAAATGAGATGGLPTCADDGTVTMTLRQINQDGAGPFTADVDGTSGGTDEAAMQPATVTQDVPGLGVQGISLATNTEFEMKVQMPAGMTCDATVAGVNNVCVMRVRNGAAAGPFGGSVAFTQSTAAKKRALAYRLKKRMEIGRLP</sequence>
<protein>
    <recommendedName>
        <fullName evidence="5">Cell surface protein</fullName>
    </recommendedName>
</protein>
<evidence type="ECO:0000313" key="3">
    <source>
        <dbReference type="EMBL" id="EUC40203.1"/>
    </source>
</evidence>
<evidence type="ECO:0000313" key="4">
    <source>
        <dbReference type="Proteomes" id="UP000054032"/>
    </source>
</evidence>
<dbReference type="Pfam" id="PF11327">
    <property type="entry name" value="Egh16-like"/>
    <property type="match status" value="1"/>
</dbReference>
<dbReference type="GeneID" id="19119425"/>
<dbReference type="InterPro" id="IPR021476">
    <property type="entry name" value="Egh16-like"/>
</dbReference>
<dbReference type="HOGENOM" id="CLU_047729_4_0_1"/>
<feature type="region of interest" description="Disordered" evidence="1">
    <location>
        <begin position="99"/>
        <end position="127"/>
    </location>
</feature>
<dbReference type="PANTHER" id="PTHR34618">
    <property type="entry name" value="SURFACE PROTEIN MAS1, PUTATIVE-RELATED"/>
    <property type="match status" value="1"/>
</dbReference>
<dbReference type="KEGG" id="bor:COCMIDRAFT_109413"/>
<dbReference type="PANTHER" id="PTHR34618:SF1">
    <property type="entry name" value="SECRETED PROTEIN"/>
    <property type="match status" value="1"/>
</dbReference>
<gene>
    <name evidence="3" type="ORF">COCMIDRAFT_109413</name>
</gene>
<keyword evidence="2" id="KW-0732">Signal</keyword>
<dbReference type="RefSeq" id="XP_007693280.1">
    <property type="nucleotide sequence ID" value="XM_007695090.1"/>
</dbReference>
<feature type="chain" id="PRO_5004889158" description="Cell surface protein" evidence="2">
    <location>
        <begin position="20"/>
        <end position="323"/>
    </location>
</feature>
<dbReference type="OrthoDB" id="5310497at2759"/>
<dbReference type="AlphaFoldDB" id="W6YRU3"/>
<keyword evidence="4" id="KW-1185">Reference proteome</keyword>
<evidence type="ECO:0000256" key="1">
    <source>
        <dbReference type="SAM" id="MobiDB-lite"/>
    </source>
</evidence>
<organism evidence="3 4">
    <name type="scientific">Bipolaris oryzae ATCC 44560</name>
    <dbReference type="NCBI Taxonomy" id="930090"/>
    <lineage>
        <taxon>Eukaryota</taxon>
        <taxon>Fungi</taxon>
        <taxon>Dikarya</taxon>
        <taxon>Ascomycota</taxon>
        <taxon>Pezizomycotina</taxon>
        <taxon>Dothideomycetes</taxon>
        <taxon>Pleosporomycetidae</taxon>
        <taxon>Pleosporales</taxon>
        <taxon>Pleosporineae</taxon>
        <taxon>Pleosporaceae</taxon>
        <taxon>Bipolaris</taxon>
    </lineage>
</organism>
<name>W6YRU3_COCMI</name>
<evidence type="ECO:0000256" key="2">
    <source>
        <dbReference type="SAM" id="SignalP"/>
    </source>
</evidence>
<dbReference type="EMBL" id="KI964187">
    <property type="protein sequence ID" value="EUC40203.1"/>
    <property type="molecule type" value="Genomic_DNA"/>
</dbReference>
<dbReference type="eggNOG" id="ENOG502SM0P">
    <property type="taxonomic scope" value="Eukaryota"/>
</dbReference>
<proteinExistence type="predicted"/>
<feature type="signal peptide" evidence="2">
    <location>
        <begin position="1"/>
        <end position="19"/>
    </location>
</feature>
<dbReference type="Proteomes" id="UP000054032">
    <property type="component" value="Unassembled WGS sequence"/>
</dbReference>
<reference evidence="3 4" key="1">
    <citation type="journal article" date="2013" name="PLoS Genet.">
        <title>Comparative genome structure, secondary metabolite, and effector coding capacity across Cochliobolus pathogens.</title>
        <authorList>
            <person name="Condon B.J."/>
            <person name="Leng Y."/>
            <person name="Wu D."/>
            <person name="Bushley K.E."/>
            <person name="Ohm R.A."/>
            <person name="Otillar R."/>
            <person name="Martin J."/>
            <person name="Schackwitz W."/>
            <person name="Grimwood J."/>
            <person name="MohdZainudin N."/>
            <person name="Xue C."/>
            <person name="Wang R."/>
            <person name="Manning V.A."/>
            <person name="Dhillon B."/>
            <person name="Tu Z.J."/>
            <person name="Steffenson B.J."/>
            <person name="Salamov A."/>
            <person name="Sun H."/>
            <person name="Lowry S."/>
            <person name="LaButti K."/>
            <person name="Han J."/>
            <person name="Copeland A."/>
            <person name="Lindquist E."/>
            <person name="Barry K."/>
            <person name="Schmutz J."/>
            <person name="Baker S.E."/>
            <person name="Ciuffetti L.M."/>
            <person name="Grigoriev I.V."/>
            <person name="Zhong S."/>
            <person name="Turgeon B.G."/>
        </authorList>
    </citation>
    <scope>NUCLEOTIDE SEQUENCE [LARGE SCALE GENOMIC DNA]</scope>
    <source>
        <strain evidence="3 4">ATCC 44560</strain>
    </source>
</reference>
<accession>W6YRU3</accession>